<comment type="similarity">
    <text evidence="5 7">Belongs to the DEAD box helicase family.</text>
</comment>
<dbReference type="PROSITE" id="PS00039">
    <property type="entry name" value="DEAD_ATP_HELICASE"/>
    <property type="match status" value="1"/>
</dbReference>
<dbReference type="InterPro" id="IPR005580">
    <property type="entry name" value="DbpA/CsdA_RNA-bd_dom"/>
</dbReference>
<dbReference type="InterPro" id="IPR050079">
    <property type="entry name" value="DEAD_box_RNA_helicase"/>
</dbReference>
<comment type="caution">
    <text evidence="11">The sequence shown here is derived from an EMBL/GenBank/DDBJ whole genome shotgun (WGS) entry which is preliminary data.</text>
</comment>
<evidence type="ECO:0000256" key="1">
    <source>
        <dbReference type="ARBA" id="ARBA00022741"/>
    </source>
</evidence>
<keyword evidence="4 7" id="KW-0067">ATP-binding</keyword>
<dbReference type="CDD" id="cd00268">
    <property type="entry name" value="DEADc"/>
    <property type="match status" value="1"/>
</dbReference>
<dbReference type="InterPro" id="IPR001650">
    <property type="entry name" value="Helicase_C-like"/>
</dbReference>
<dbReference type="PROSITE" id="PS51192">
    <property type="entry name" value="HELICASE_ATP_BIND_1"/>
    <property type="match status" value="1"/>
</dbReference>
<accession>A0A4R3T7A0</accession>
<dbReference type="PANTHER" id="PTHR47959:SF13">
    <property type="entry name" value="ATP-DEPENDENT RNA HELICASE RHLE"/>
    <property type="match status" value="1"/>
</dbReference>
<dbReference type="CDD" id="cd12500">
    <property type="entry name" value="RRM_BsYxiN_like"/>
    <property type="match status" value="1"/>
</dbReference>
<dbReference type="GO" id="GO:0003724">
    <property type="term" value="F:RNA helicase activity"/>
    <property type="evidence" value="ECO:0007669"/>
    <property type="project" value="InterPro"/>
</dbReference>
<dbReference type="InterPro" id="IPR011545">
    <property type="entry name" value="DEAD/DEAH_box_helicase_dom"/>
</dbReference>
<dbReference type="Pfam" id="PF00271">
    <property type="entry name" value="Helicase_C"/>
    <property type="match status" value="1"/>
</dbReference>
<dbReference type="PROSITE" id="PS51194">
    <property type="entry name" value="HELICASE_CTER"/>
    <property type="match status" value="1"/>
</dbReference>
<evidence type="ECO:0000256" key="4">
    <source>
        <dbReference type="ARBA" id="ARBA00022840"/>
    </source>
</evidence>
<dbReference type="InterPro" id="IPR000629">
    <property type="entry name" value="RNA-helicase_DEAD-box_CS"/>
</dbReference>
<evidence type="ECO:0000256" key="3">
    <source>
        <dbReference type="ARBA" id="ARBA00022806"/>
    </source>
</evidence>
<dbReference type="Pfam" id="PF00270">
    <property type="entry name" value="DEAD"/>
    <property type="match status" value="1"/>
</dbReference>
<dbReference type="Proteomes" id="UP000295773">
    <property type="component" value="Unassembled WGS sequence"/>
</dbReference>
<evidence type="ECO:0000259" key="9">
    <source>
        <dbReference type="PROSITE" id="PS51194"/>
    </source>
</evidence>
<feature type="domain" description="Helicase ATP-binding" evidence="8">
    <location>
        <begin position="32"/>
        <end position="202"/>
    </location>
</feature>
<dbReference type="Pfam" id="PF03880">
    <property type="entry name" value="DbpA"/>
    <property type="match status" value="1"/>
</dbReference>
<evidence type="ECO:0000313" key="11">
    <source>
        <dbReference type="EMBL" id="TCU57618.1"/>
    </source>
</evidence>
<dbReference type="InterPro" id="IPR012677">
    <property type="entry name" value="Nucleotide-bd_a/b_plait_sf"/>
</dbReference>
<dbReference type="InterPro" id="IPR014014">
    <property type="entry name" value="RNA_helicase_DEAD_Q_motif"/>
</dbReference>
<evidence type="ECO:0000256" key="6">
    <source>
        <dbReference type="PROSITE-ProRule" id="PRU00552"/>
    </source>
</evidence>
<keyword evidence="3 7" id="KW-0347">Helicase</keyword>
<evidence type="ECO:0000259" key="8">
    <source>
        <dbReference type="PROSITE" id="PS51192"/>
    </source>
</evidence>
<proteinExistence type="inferred from homology"/>
<gene>
    <name evidence="11" type="ORF">EDD61_1174</name>
</gene>
<dbReference type="SUPFAM" id="SSF52540">
    <property type="entry name" value="P-loop containing nucleoside triphosphate hydrolases"/>
    <property type="match status" value="1"/>
</dbReference>
<dbReference type="Gene3D" id="3.30.70.330">
    <property type="match status" value="1"/>
</dbReference>
<dbReference type="SMART" id="SM00487">
    <property type="entry name" value="DEXDc"/>
    <property type="match status" value="1"/>
</dbReference>
<name>A0A4R3T7A0_9FIRM</name>
<dbReference type="CDD" id="cd18787">
    <property type="entry name" value="SF2_C_DEAD"/>
    <property type="match status" value="1"/>
</dbReference>
<dbReference type="AlphaFoldDB" id="A0A4R3T7A0"/>
<dbReference type="GO" id="GO:0005829">
    <property type="term" value="C:cytosol"/>
    <property type="evidence" value="ECO:0007669"/>
    <property type="project" value="TreeGrafter"/>
</dbReference>
<evidence type="ECO:0000256" key="2">
    <source>
        <dbReference type="ARBA" id="ARBA00022801"/>
    </source>
</evidence>
<dbReference type="InterPro" id="IPR027417">
    <property type="entry name" value="P-loop_NTPase"/>
</dbReference>
<dbReference type="InterPro" id="IPR014001">
    <property type="entry name" value="Helicase_ATP-bd"/>
</dbReference>
<dbReference type="Gene3D" id="3.40.50.300">
    <property type="entry name" value="P-loop containing nucleotide triphosphate hydrolases"/>
    <property type="match status" value="2"/>
</dbReference>
<reference evidence="11 12" key="1">
    <citation type="submission" date="2019-03" db="EMBL/GenBank/DDBJ databases">
        <title>Genomic Encyclopedia of Type Strains, Phase IV (KMG-IV): sequencing the most valuable type-strain genomes for metagenomic binning, comparative biology and taxonomic classification.</title>
        <authorList>
            <person name="Goeker M."/>
        </authorList>
    </citation>
    <scope>NUCLEOTIDE SEQUENCE [LARGE SCALE GENOMIC DNA]</scope>
    <source>
        <strain evidence="11 12">DSM 29481</strain>
    </source>
</reference>
<dbReference type="EMBL" id="SMBP01000017">
    <property type="protein sequence ID" value="TCU57618.1"/>
    <property type="molecule type" value="Genomic_DNA"/>
</dbReference>
<feature type="domain" description="Helicase C-terminal" evidence="9">
    <location>
        <begin position="229"/>
        <end position="376"/>
    </location>
</feature>
<dbReference type="PROSITE" id="PS51195">
    <property type="entry name" value="Q_MOTIF"/>
    <property type="match status" value="1"/>
</dbReference>
<dbReference type="GO" id="GO:0003676">
    <property type="term" value="F:nucleic acid binding"/>
    <property type="evidence" value="ECO:0007669"/>
    <property type="project" value="InterPro"/>
</dbReference>
<evidence type="ECO:0000259" key="10">
    <source>
        <dbReference type="PROSITE" id="PS51195"/>
    </source>
</evidence>
<organism evidence="11 12">
    <name type="scientific">Longicatena caecimuris</name>
    <dbReference type="NCBI Taxonomy" id="1796635"/>
    <lineage>
        <taxon>Bacteria</taxon>
        <taxon>Bacillati</taxon>
        <taxon>Bacillota</taxon>
        <taxon>Erysipelotrichia</taxon>
        <taxon>Erysipelotrichales</taxon>
        <taxon>Erysipelotrichaceae</taxon>
        <taxon>Longicatena</taxon>
    </lineage>
</organism>
<protein>
    <submittedName>
        <fullName evidence="11">Superfamily II DNA/RNA helicase</fullName>
    </submittedName>
</protein>
<evidence type="ECO:0000256" key="7">
    <source>
        <dbReference type="RuleBase" id="RU000492"/>
    </source>
</evidence>
<evidence type="ECO:0000256" key="5">
    <source>
        <dbReference type="ARBA" id="ARBA00038437"/>
    </source>
</evidence>
<dbReference type="InterPro" id="IPR044742">
    <property type="entry name" value="DEAD/DEAH_RhlB"/>
</dbReference>
<sequence>MQFKEFALHTDILKALEKLHYEQVLPIQEQVIPEILKGRDVIVRSRTGSGKTASFAIPIVQELIWEEREPQAIILTPTRELALQIKEDFDNIGAYRRIKTVAIFGKQPYKFQIQDLKQRAHVVVGTPGRILDHLERETLKTGHIRYVIIDEADEMLNMGFIESVQSIFNYFPGNKITCLFSATMPQPIQELAEGFMKEPKLITLSEETTVNAAITHYAYEVKEKQKLSFLKQLLCKEQPASCIIFARTQEGVKTICDELYALDMCVDKLHGGMLQEDRIGNIRDFKKGKIRILVATDVAARGIDVLDISHIINYDMPNQKETYLHRIGRTGRQSASGVAITFINEYDGERKAELEEYLGYPLEIRKRGEISNQDVTKETIEPLTKPFALREDKGKEVHKDTMKLYLNGGKTKKIRAGDIVGAICEIQGVSAEDIGVIQIQDNQSYVDILNGKGKQVLKALQQGTIKGKKLKVQKAKE</sequence>
<dbReference type="RefSeq" id="WP_132225216.1">
    <property type="nucleotide sequence ID" value="NZ_JANKBG010000016.1"/>
</dbReference>
<dbReference type="SMART" id="SM00490">
    <property type="entry name" value="HELICc"/>
    <property type="match status" value="1"/>
</dbReference>
<keyword evidence="1 7" id="KW-0547">Nucleotide-binding</keyword>
<dbReference type="GO" id="GO:0016787">
    <property type="term" value="F:hydrolase activity"/>
    <property type="evidence" value="ECO:0007669"/>
    <property type="project" value="UniProtKB-KW"/>
</dbReference>
<dbReference type="PANTHER" id="PTHR47959">
    <property type="entry name" value="ATP-DEPENDENT RNA HELICASE RHLE-RELATED"/>
    <property type="match status" value="1"/>
</dbReference>
<dbReference type="GO" id="GO:0005524">
    <property type="term" value="F:ATP binding"/>
    <property type="evidence" value="ECO:0007669"/>
    <property type="project" value="UniProtKB-KW"/>
</dbReference>
<keyword evidence="2 7" id="KW-0378">Hydrolase</keyword>
<feature type="domain" description="DEAD-box RNA helicase Q" evidence="10">
    <location>
        <begin position="1"/>
        <end position="29"/>
    </location>
</feature>
<evidence type="ECO:0000313" key="12">
    <source>
        <dbReference type="Proteomes" id="UP000295773"/>
    </source>
</evidence>
<keyword evidence="12" id="KW-1185">Reference proteome</keyword>
<feature type="short sequence motif" description="Q motif" evidence="6">
    <location>
        <begin position="1"/>
        <end position="29"/>
    </location>
</feature>